<dbReference type="AlphaFoldDB" id="A0A382SIH9"/>
<name>A0A382SIH9_9ZZZZ</name>
<feature type="non-terminal residue" evidence="1">
    <location>
        <position position="241"/>
    </location>
</feature>
<gene>
    <name evidence="1" type="ORF">METZ01_LOCUS362568</name>
</gene>
<dbReference type="EMBL" id="UINC01129373">
    <property type="protein sequence ID" value="SVD09714.1"/>
    <property type="molecule type" value="Genomic_DNA"/>
</dbReference>
<protein>
    <submittedName>
        <fullName evidence="1">Uncharacterized protein</fullName>
    </submittedName>
</protein>
<reference evidence="1" key="1">
    <citation type="submission" date="2018-05" db="EMBL/GenBank/DDBJ databases">
        <authorList>
            <person name="Lanie J.A."/>
            <person name="Ng W.-L."/>
            <person name="Kazmierczak K.M."/>
            <person name="Andrzejewski T.M."/>
            <person name="Davidsen T.M."/>
            <person name="Wayne K.J."/>
            <person name="Tettelin H."/>
            <person name="Glass J.I."/>
            <person name="Rusch D."/>
            <person name="Podicherti R."/>
            <person name="Tsui H.-C.T."/>
            <person name="Winkler M.E."/>
        </authorList>
    </citation>
    <scope>NUCLEOTIDE SEQUENCE</scope>
</reference>
<evidence type="ECO:0000313" key="1">
    <source>
        <dbReference type="EMBL" id="SVD09714.1"/>
    </source>
</evidence>
<accession>A0A382SIH9</accession>
<organism evidence="1">
    <name type="scientific">marine metagenome</name>
    <dbReference type="NCBI Taxonomy" id="408172"/>
    <lineage>
        <taxon>unclassified sequences</taxon>
        <taxon>metagenomes</taxon>
        <taxon>ecological metagenomes</taxon>
    </lineage>
</organism>
<sequence length="241" mass="28172">MSYYFPVKQALAKRKETVKELTSLLAIEEATCDEFDKLLKEDIANGDNEKATMWLGYRDLWERYCSAWRTRIEGMNMSNFSLVLLDAHDRITIEEAFCILLGITPDTLDEEGFLNWRLTQIPSLLRAYGEMSDEQIPVGKTGTIPSFLNIEQYLRGTKEYKKLVREYGENNNDGIYETIDTQAFIKWALKLGYIETDKPHVLDKRKPPYEDDFAKMLHSLLLEKNLISGEFDEKWEWLSKE</sequence>
<proteinExistence type="predicted"/>